<dbReference type="EMBL" id="WMQE01000038">
    <property type="protein sequence ID" value="MTK22434.1"/>
    <property type="molecule type" value="Genomic_DNA"/>
</dbReference>
<organism evidence="1 2">
    <name type="scientific">Turicibacter sanguinis</name>
    <dbReference type="NCBI Taxonomy" id="154288"/>
    <lineage>
        <taxon>Bacteria</taxon>
        <taxon>Bacillati</taxon>
        <taxon>Bacillota</taxon>
        <taxon>Erysipelotrichia</taxon>
        <taxon>Erysipelotrichales</taxon>
        <taxon>Turicibacteraceae</taxon>
        <taxon>Turicibacter</taxon>
    </lineage>
</organism>
<proteinExistence type="predicted"/>
<dbReference type="AlphaFoldDB" id="A0A6A8SNN7"/>
<name>A0A6A8SNN7_9FIRM</name>
<protein>
    <submittedName>
        <fullName evidence="1">Uncharacterized protein</fullName>
    </submittedName>
</protein>
<reference evidence="1 2" key="1">
    <citation type="journal article" date="2019" name="Nat. Med.">
        <title>A library of human gut bacterial isolates paired with longitudinal multiomics data enables mechanistic microbiome research.</title>
        <authorList>
            <person name="Poyet M."/>
            <person name="Groussin M."/>
            <person name="Gibbons S.M."/>
            <person name="Avila-Pacheco J."/>
            <person name="Jiang X."/>
            <person name="Kearney S.M."/>
            <person name="Perrotta A.R."/>
            <person name="Berdy B."/>
            <person name="Zhao S."/>
            <person name="Lieberman T.D."/>
            <person name="Swanson P.K."/>
            <person name="Smith M."/>
            <person name="Roesemann S."/>
            <person name="Alexander J.E."/>
            <person name="Rich S.A."/>
            <person name="Livny J."/>
            <person name="Vlamakis H."/>
            <person name="Clish C."/>
            <person name="Bullock K."/>
            <person name="Deik A."/>
            <person name="Scott J."/>
            <person name="Pierce K.A."/>
            <person name="Xavier R.J."/>
            <person name="Alm E.J."/>
        </authorList>
    </citation>
    <scope>NUCLEOTIDE SEQUENCE [LARGE SCALE GENOMIC DNA]</scope>
    <source>
        <strain evidence="1 2">BIOML-A198</strain>
    </source>
</reference>
<sequence>MKKGIALIFFVVCFLLGTIYGSSSHSETTPHVAASSNLTQQIKEYEQKLSQGEEIITSYSEMISEGVVPKSTPVSSGGVAHNNVSQFGQDAADLLKTTVREVLRMIVKACDQLITE</sequence>
<dbReference type="Proteomes" id="UP000487649">
    <property type="component" value="Unassembled WGS sequence"/>
</dbReference>
<comment type="caution">
    <text evidence="1">The sequence shown here is derived from an EMBL/GenBank/DDBJ whole genome shotgun (WGS) entry which is preliminary data.</text>
</comment>
<dbReference type="RefSeq" id="WP_006783318.1">
    <property type="nucleotide sequence ID" value="NZ_CABJBH010000016.1"/>
</dbReference>
<evidence type="ECO:0000313" key="2">
    <source>
        <dbReference type="Proteomes" id="UP000487649"/>
    </source>
</evidence>
<gene>
    <name evidence="1" type="ORF">GMA92_13530</name>
</gene>
<evidence type="ECO:0000313" key="1">
    <source>
        <dbReference type="EMBL" id="MTK22434.1"/>
    </source>
</evidence>
<accession>A0A6A8SNN7</accession>